<feature type="compositionally biased region" description="Basic residues" evidence="1">
    <location>
        <begin position="82"/>
        <end position="91"/>
    </location>
</feature>
<name>A0A8T0RIQ7_PANVG</name>
<dbReference type="Proteomes" id="UP000823388">
    <property type="component" value="Chromosome 6K"/>
</dbReference>
<comment type="caution">
    <text evidence="2">The sequence shown here is derived from an EMBL/GenBank/DDBJ whole genome shotgun (WGS) entry which is preliminary data.</text>
</comment>
<organism evidence="2 3">
    <name type="scientific">Panicum virgatum</name>
    <name type="common">Blackwell switchgrass</name>
    <dbReference type="NCBI Taxonomy" id="38727"/>
    <lineage>
        <taxon>Eukaryota</taxon>
        <taxon>Viridiplantae</taxon>
        <taxon>Streptophyta</taxon>
        <taxon>Embryophyta</taxon>
        <taxon>Tracheophyta</taxon>
        <taxon>Spermatophyta</taxon>
        <taxon>Magnoliopsida</taxon>
        <taxon>Liliopsida</taxon>
        <taxon>Poales</taxon>
        <taxon>Poaceae</taxon>
        <taxon>PACMAD clade</taxon>
        <taxon>Panicoideae</taxon>
        <taxon>Panicodae</taxon>
        <taxon>Paniceae</taxon>
        <taxon>Panicinae</taxon>
        <taxon>Panicum</taxon>
        <taxon>Panicum sect. Hiantes</taxon>
    </lineage>
</organism>
<evidence type="ECO:0000313" key="2">
    <source>
        <dbReference type="EMBL" id="KAG2584928.1"/>
    </source>
</evidence>
<keyword evidence="3" id="KW-1185">Reference proteome</keyword>
<protein>
    <submittedName>
        <fullName evidence="2">Uncharacterized protein</fullName>
    </submittedName>
</protein>
<dbReference type="PANTHER" id="PTHR34055:SF8">
    <property type="match status" value="1"/>
</dbReference>
<accession>A0A8T0RIQ7</accession>
<dbReference type="OrthoDB" id="693270at2759"/>
<feature type="compositionally biased region" description="Acidic residues" evidence="1">
    <location>
        <begin position="96"/>
        <end position="111"/>
    </location>
</feature>
<reference evidence="2" key="1">
    <citation type="submission" date="2020-05" db="EMBL/GenBank/DDBJ databases">
        <title>WGS assembly of Panicum virgatum.</title>
        <authorList>
            <person name="Lovell J.T."/>
            <person name="Jenkins J."/>
            <person name="Shu S."/>
            <person name="Juenger T.E."/>
            <person name="Schmutz J."/>
        </authorList>
    </citation>
    <scope>NUCLEOTIDE SEQUENCE</scope>
    <source>
        <strain evidence="2">AP13</strain>
    </source>
</reference>
<gene>
    <name evidence="2" type="ORF">PVAP13_6KG366900</name>
</gene>
<feature type="region of interest" description="Disordered" evidence="1">
    <location>
        <begin position="47"/>
        <end position="189"/>
    </location>
</feature>
<feature type="compositionally biased region" description="Basic and acidic residues" evidence="1">
    <location>
        <begin position="180"/>
        <end position="189"/>
    </location>
</feature>
<sequence length="189" mass="20340">MLTFTNWRCESVVCVDVERRIQPAAMIIDEGSGSGQVGRPPCLVGTIGYMGRPRGKSKKAIEAASNDDEDGSSGGEEVPPTPKRRGRRPHQKPLNDDADDKDAVEAEEDAGDGGAKPVVRPSKDSKSSSAEGGGKKRRRRRLKRGPDELAEEAGEEDGRVKSKSNGFRPNGSRRKSTPRRAAEAGVECK</sequence>
<proteinExistence type="predicted"/>
<evidence type="ECO:0000256" key="1">
    <source>
        <dbReference type="SAM" id="MobiDB-lite"/>
    </source>
</evidence>
<dbReference type="AlphaFoldDB" id="A0A8T0RIQ7"/>
<dbReference type="PANTHER" id="PTHR34055">
    <property type="entry name" value="OS09G0491596 PROTEIN"/>
    <property type="match status" value="1"/>
</dbReference>
<dbReference type="EMBL" id="CM029047">
    <property type="protein sequence ID" value="KAG2584928.1"/>
    <property type="molecule type" value="Genomic_DNA"/>
</dbReference>
<evidence type="ECO:0000313" key="3">
    <source>
        <dbReference type="Proteomes" id="UP000823388"/>
    </source>
</evidence>